<dbReference type="InterPro" id="IPR003582">
    <property type="entry name" value="ShKT_dom"/>
</dbReference>
<dbReference type="PRINTS" id="PR00480">
    <property type="entry name" value="ASTACIN"/>
</dbReference>
<dbReference type="GO" id="GO:0006508">
    <property type="term" value="P:proteolysis"/>
    <property type="evidence" value="ECO:0007669"/>
    <property type="project" value="UniProtKB-KW"/>
</dbReference>
<dbReference type="GeneID" id="110236623"/>
<evidence type="ECO:0000313" key="10">
    <source>
        <dbReference type="EnsemblMetazoa" id="XP_028514126.1"/>
    </source>
</evidence>
<feature type="binding site" evidence="6">
    <location>
        <position position="177"/>
    </location>
    <ligand>
        <name>Zn(2+)</name>
        <dbReference type="ChEBI" id="CHEBI:29105"/>
        <note>catalytic</note>
    </ligand>
</feature>
<feature type="domain" description="ShKT" evidence="8">
    <location>
        <begin position="415"/>
        <end position="449"/>
    </location>
</feature>
<feature type="domain" description="ShKT" evidence="8">
    <location>
        <begin position="456"/>
        <end position="492"/>
    </location>
</feature>
<protein>
    <recommendedName>
        <fullName evidence="7">Metalloendopeptidase</fullName>
        <ecNumber evidence="7">3.4.24.-</ecNumber>
    </recommendedName>
</protein>
<keyword evidence="6 7" id="KW-0862">Zinc</keyword>
<keyword evidence="6 7" id="KW-0479">Metal-binding</keyword>
<dbReference type="InterPro" id="IPR001506">
    <property type="entry name" value="Peptidase_M12A"/>
</dbReference>
<feature type="binding site" evidence="6">
    <location>
        <position position="173"/>
    </location>
    <ligand>
        <name>Zn(2+)</name>
        <dbReference type="ChEBI" id="CHEBI:29105"/>
        <note>catalytic</note>
    </ligand>
</feature>
<dbReference type="Gene3D" id="3.40.390.10">
    <property type="entry name" value="Collagenase (Catalytic Domain)"/>
    <property type="match status" value="1"/>
</dbReference>
<dbReference type="PANTHER" id="PTHR10127">
    <property type="entry name" value="DISCOIDIN, CUB, EGF, LAMININ , AND ZINC METALLOPROTEASE DOMAIN CONTAINING"/>
    <property type="match status" value="1"/>
</dbReference>
<keyword evidence="6 7" id="KW-0482">Metalloprotease</keyword>
<dbReference type="InterPro" id="IPR024079">
    <property type="entry name" value="MetalloPept_cat_dom_sf"/>
</dbReference>
<reference evidence="10" key="1">
    <citation type="submission" date="2022-11" db="UniProtKB">
        <authorList>
            <consortium name="EnsemblMetazoa"/>
        </authorList>
    </citation>
    <scope>IDENTIFICATION</scope>
</reference>
<evidence type="ECO:0000256" key="5">
    <source>
        <dbReference type="PROSITE-ProRule" id="PRU01005"/>
    </source>
</evidence>
<evidence type="ECO:0000256" key="4">
    <source>
        <dbReference type="ARBA" id="ARBA00022801"/>
    </source>
</evidence>
<comment type="function">
    <text evidence="1">Metalloprotease.</text>
</comment>
<evidence type="ECO:0000256" key="6">
    <source>
        <dbReference type="PROSITE-ProRule" id="PRU01211"/>
    </source>
</evidence>
<dbReference type="PROSITE" id="PS51670">
    <property type="entry name" value="SHKT"/>
    <property type="match status" value="5"/>
</dbReference>
<dbReference type="Pfam" id="PF01400">
    <property type="entry name" value="Astacin"/>
    <property type="match status" value="1"/>
</dbReference>
<dbReference type="SMART" id="SM00254">
    <property type="entry name" value="ShKT"/>
    <property type="match status" value="5"/>
</dbReference>
<comment type="caution">
    <text evidence="5">Lacks conserved residue(s) required for the propagation of feature annotation.</text>
</comment>
<dbReference type="EnsemblMetazoa" id="XM_028658325.1">
    <property type="protein sequence ID" value="XP_028514126.1"/>
    <property type="gene ID" value="LOC110236623"/>
</dbReference>
<evidence type="ECO:0000259" key="9">
    <source>
        <dbReference type="PROSITE" id="PS51864"/>
    </source>
</evidence>
<evidence type="ECO:0000313" key="11">
    <source>
        <dbReference type="Proteomes" id="UP000887567"/>
    </source>
</evidence>
<keyword evidence="2" id="KW-0800">Toxin</keyword>
<dbReference type="GO" id="GO:0090729">
    <property type="term" value="F:toxin activity"/>
    <property type="evidence" value="ECO:0007669"/>
    <property type="project" value="UniProtKB-KW"/>
</dbReference>
<feature type="chain" id="PRO_5038162459" description="Metalloendopeptidase" evidence="7">
    <location>
        <begin position="26"/>
        <end position="596"/>
    </location>
</feature>
<name>A0A913YIB4_EXADI</name>
<feature type="active site" evidence="6">
    <location>
        <position position="174"/>
    </location>
</feature>
<comment type="cofactor">
    <cofactor evidence="6 7">
        <name>Zn(2+)</name>
        <dbReference type="ChEBI" id="CHEBI:29105"/>
    </cofactor>
    <text evidence="6 7">Binds 1 zinc ion per subunit.</text>
</comment>
<keyword evidence="3 6" id="KW-0645">Protease</keyword>
<dbReference type="SUPFAM" id="SSF55486">
    <property type="entry name" value="Metalloproteases ('zincins'), catalytic domain"/>
    <property type="match status" value="1"/>
</dbReference>
<feature type="disulfide bond" evidence="5">
    <location>
        <begin position="552"/>
        <end position="586"/>
    </location>
</feature>
<feature type="domain" description="ShKT" evidence="8">
    <location>
        <begin position="499"/>
        <end position="538"/>
    </location>
</feature>
<feature type="disulfide bond" evidence="5">
    <location>
        <begin position="415"/>
        <end position="449"/>
    </location>
</feature>
<dbReference type="Proteomes" id="UP000887567">
    <property type="component" value="Unplaced"/>
</dbReference>
<evidence type="ECO:0000256" key="3">
    <source>
        <dbReference type="ARBA" id="ARBA00022670"/>
    </source>
</evidence>
<dbReference type="CDD" id="cd04280">
    <property type="entry name" value="ZnMc_astacin_like"/>
    <property type="match status" value="1"/>
</dbReference>
<dbReference type="GO" id="GO:0004222">
    <property type="term" value="F:metalloendopeptidase activity"/>
    <property type="evidence" value="ECO:0007669"/>
    <property type="project" value="UniProtKB-UniRule"/>
</dbReference>
<keyword evidence="4 6" id="KW-0378">Hydrolase</keyword>
<feature type="binding site" evidence="6">
    <location>
        <position position="183"/>
    </location>
    <ligand>
        <name>Zn(2+)</name>
        <dbReference type="ChEBI" id="CHEBI:29105"/>
        <note>catalytic</note>
    </ligand>
</feature>
<evidence type="ECO:0000256" key="7">
    <source>
        <dbReference type="RuleBase" id="RU361183"/>
    </source>
</evidence>
<dbReference type="Pfam" id="PF01549">
    <property type="entry name" value="ShK"/>
    <property type="match status" value="5"/>
</dbReference>
<keyword evidence="7" id="KW-0732">Signal</keyword>
<dbReference type="PANTHER" id="PTHR10127:SF893">
    <property type="entry name" value="METALLOENDOPEPTIDASE"/>
    <property type="match status" value="1"/>
</dbReference>
<sequence>MVQQLAVKTLLWLLWTVCLVITIDARRHHHNYIFTGDIDHNSSPPPAHQYWLYQGDMKLAEYQDDMVDNPNKKIDITRAFSQGVEEKRIWFRGIIPYVIDCSLKSMPGLVAKIKRAMKEWESKTCVTFVERQDEQDYVTLMRGTHCYSTVGRVKGEKVLSVGHGCEYHNVLLHEIGHTIGFWHEQSRPDRDEHVRVLWRNIRQGWESAFVKLSYKVRSSMLLPYDYSSIMHYPFNAFSKSSRKRTIIALKPVIARPYKKLSKFDILRVNMLYGCKGTYANDVESTTESSSIHAYRRLRRGVEDVEDVELYKSQRKQRSLECKNNDGDEACQYWAEKGFCITRKDFMLTDCAKSCNTCSTDEHYRPSLQPHATVVSYATSVRIGIVERERRTRRRDSKRKARKEVREVYRKRLRLCVDKKRECAYWSSRGFCEARPDLMLRQCRKSCEKCYPDPSNCVDRDSRCKYWAKHHFCRRKSYKTVLKSFCQKSCGHCIPDKNACRDKEYDKCRQWRKHGLCHSRDKEVAESMKIMCARSCGVCGEQKQHEEAIKSLCKDKFKTCKQWQKQGHCKAKKNFMNKFCKESCNTCFTSDNHYEGM</sequence>
<keyword evidence="11" id="KW-1185">Reference proteome</keyword>
<dbReference type="FunFam" id="3.40.390.10:FF:000114">
    <property type="entry name" value="Metalloendopeptidase"/>
    <property type="match status" value="1"/>
</dbReference>
<evidence type="ECO:0000256" key="2">
    <source>
        <dbReference type="ARBA" id="ARBA00022656"/>
    </source>
</evidence>
<dbReference type="SMART" id="SM00235">
    <property type="entry name" value="ZnMc"/>
    <property type="match status" value="1"/>
</dbReference>
<evidence type="ECO:0000256" key="1">
    <source>
        <dbReference type="ARBA" id="ARBA00002657"/>
    </source>
</evidence>
<dbReference type="InterPro" id="IPR034035">
    <property type="entry name" value="Astacin-like_dom"/>
</dbReference>
<feature type="domain" description="ShKT" evidence="8">
    <location>
        <begin position="552"/>
        <end position="586"/>
    </location>
</feature>
<feature type="signal peptide" evidence="7">
    <location>
        <begin position="1"/>
        <end position="25"/>
    </location>
</feature>
<dbReference type="OrthoDB" id="5948111at2759"/>
<organism evidence="10 11">
    <name type="scientific">Exaiptasia diaphana</name>
    <name type="common">Tropical sea anemone</name>
    <name type="synonym">Aiptasia pulchella</name>
    <dbReference type="NCBI Taxonomy" id="2652724"/>
    <lineage>
        <taxon>Eukaryota</taxon>
        <taxon>Metazoa</taxon>
        <taxon>Cnidaria</taxon>
        <taxon>Anthozoa</taxon>
        <taxon>Hexacorallia</taxon>
        <taxon>Actiniaria</taxon>
        <taxon>Aiptasiidae</taxon>
        <taxon>Exaiptasia</taxon>
    </lineage>
</organism>
<proteinExistence type="predicted"/>
<dbReference type="InterPro" id="IPR006026">
    <property type="entry name" value="Peptidase_Metallo"/>
</dbReference>
<dbReference type="PROSITE" id="PS51864">
    <property type="entry name" value="ASTACIN"/>
    <property type="match status" value="1"/>
</dbReference>
<dbReference type="AlphaFoldDB" id="A0A913YIB4"/>
<feature type="domain" description="Peptidase M12A" evidence="9">
    <location>
        <begin position="78"/>
        <end position="275"/>
    </location>
</feature>
<dbReference type="GO" id="GO:0008270">
    <property type="term" value="F:zinc ion binding"/>
    <property type="evidence" value="ECO:0007669"/>
    <property type="project" value="UniProtKB-UniRule"/>
</dbReference>
<dbReference type="EC" id="3.4.24.-" evidence="7"/>
<keyword evidence="5" id="KW-1015">Disulfide bond</keyword>
<evidence type="ECO:0000259" key="8">
    <source>
        <dbReference type="PROSITE" id="PS51670"/>
    </source>
</evidence>
<feature type="domain" description="ShKT" evidence="8">
    <location>
        <begin position="321"/>
        <end position="357"/>
    </location>
</feature>
<accession>A0A913YIB4</accession>
<dbReference type="Gene3D" id="1.10.10.1940">
    <property type="match status" value="2"/>
</dbReference>
<dbReference type="RefSeq" id="XP_028514126.1">
    <property type="nucleotide sequence ID" value="XM_028658325.1"/>
</dbReference>